<dbReference type="EMBL" id="JBHLTG010000007">
    <property type="protein sequence ID" value="MFC0681186.1"/>
    <property type="molecule type" value="Genomic_DNA"/>
</dbReference>
<gene>
    <name evidence="1" type="ORF">ACFFGH_25435</name>
</gene>
<sequence length="74" mass="7841">MSTITLATGDVYIARLHGGEFDGVDRYAMAESDSPNTIVVMQGSDGIPVEYEWNGFLAHGCGVVSAGYSLRRGA</sequence>
<proteinExistence type="predicted"/>
<dbReference type="Proteomes" id="UP001589896">
    <property type="component" value="Unassembled WGS sequence"/>
</dbReference>
<comment type="caution">
    <text evidence="1">The sequence shown here is derived from an EMBL/GenBank/DDBJ whole genome shotgun (WGS) entry which is preliminary data.</text>
</comment>
<accession>A0ABV6RW28</accession>
<keyword evidence="2" id="KW-1185">Reference proteome</keyword>
<name>A0ABV6RW28_9GAMM</name>
<reference evidence="1 2" key="1">
    <citation type="submission" date="2024-09" db="EMBL/GenBank/DDBJ databases">
        <authorList>
            <person name="Sun Q."/>
            <person name="Mori K."/>
        </authorList>
    </citation>
    <scope>NUCLEOTIDE SEQUENCE [LARGE SCALE GENOMIC DNA]</scope>
    <source>
        <strain evidence="1 2">KCTC 23076</strain>
    </source>
</reference>
<dbReference type="RefSeq" id="WP_386673570.1">
    <property type="nucleotide sequence ID" value="NZ_JBHLTG010000007.1"/>
</dbReference>
<evidence type="ECO:0000313" key="1">
    <source>
        <dbReference type="EMBL" id="MFC0681186.1"/>
    </source>
</evidence>
<evidence type="ECO:0000313" key="2">
    <source>
        <dbReference type="Proteomes" id="UP001589896"/>
    </source>
</evidence>
<organism evidence="1 2">
    <name type="scientific">Lysobacter korlensis</name>
    <dbReference type="NCBI Taxonomy" id="553636"/>
    <lineage>
        <taxon>Bacteria</taxon>
        <taxon>Pseudomonadati</taxon>
        <taxon>Pseudomonadota</taxon>
        <taxon>Gammaproteobacteria</taxon>
        <taxon>Lysobacterales</taxon>
        <taxon>Lysobacteraceae</taxon>
        <taxon>Lysobacter</taxon>
    </lineage>
</organism>
<protein>
    <submittedName>
        <fullName evidence="1">Uncharacterized protein</fullName>
    </submittedName>
</protein>